<sequence>MSVSEEPEAAVVRVLEAVARTGDVAEALEPAALDAACELLVAVAERTDLLRRPTAADRVSLERLALFHMARAQALIDAGDEREGGDAWGAAFAFVRLAGEEALRTEASWLLFQEAEGFRQLDDVGLLLGAVVLPGLRGLLAGRMRHLLPTLVALQRRSVEECRLEEHLPTFWLNLATVVRIDGFLRGDGAALEEAVHWSRRSVEAADPEDAVGRCVRLADLAFSLLHVAEAVDPKYAPETEQVARQALAAWVDDLPDPGLIHDVLGRALHLKAVFSGEHQVLSESLVHHRRAVELTPPGSPQREIRLLALADVLVAAEGAGLEADGIDTAMAAYEELISGLPEHADFPHWQHQMALALRARGHKNGSEEDFRAAADLLEEAITGLDPRAEGSAGARSLLAEWRSEDHGALGETDDPALIEQARAALASIPRTHFQWHVGARRLAELLTNRHRQTGDVAALDEAERLSREVLEAALAYGDPRSAGERKELCHVLLAQWHRTGEVAFVEEAAETMRPLLSPEEDADAHVLELYARSLHARYHHDNDARTLTAAIEAQRRAVLAASGENRALSRDFLGVLLNGRYLNTGSTADLDEAVRLGEEALSVLSEEYPGRRHLLFNLAERLQHRYRRTGAKDDIVQALELARAAALLPQDARTAGIHGHLTSLPITLVEHYRRTGDRALLAEAIDLLQSLLDRLPTAHRDRSALLSGLGYALLMRYMETGDDRDLAEAERFCRLSLEMTAPSSGSWAVRAGNLVTALAARYEATGEQAVLAEADALIRSGLTLAPRGSPAWVNLMSAYGALLTTRAHREDDPAVLSAAADTRRALLGEIPPGVPGRAAVANGLGRALLRLYILTEDRRLLGETVEAFQTAVDELPENHPERAGFWKNLAVALTLQSDTGWNPLRRRKARKLVRMAEAAVADEGVLRTNVLYTAALVTSLRPRDVPRTLRMLQTAAEYTGSPPGDRLGSAVSWAELARLTGDLPGALTAYRLALDLLPLLAPRTADATDQEYWLSRSSGLASNAAACALDAGDAVSAVELLEQGRGIMLSYSLDTGGDLDLLRAARPETAERFAELRRRITRVAHAAERSGDLGGVTALGLLQRLNEEWDALLGEIRALPGFAGFLRTPVLADLLPRDDSAVVMLTSAESRCDALVLTRGGVLPVPLPELDQGAVLDLRARVTTATMIINAGAEADLEEHLHAEELLRTTLRELWHKAALPVLTALGRTGPPPPDTLWSWVHWITCGGFAGLPVHAAQDPAAGDDACVLERVVSSYTPTARILQEARRTPARRPLRWPEVLIVGGDDTGLRPRIEDEIRLLRNRFPRSLRLRENETAVEGVLEALASADIAHFACRATSDPARPSRSRLLLAGGELTVGDLGRMRRTPARLAYLSACATAHVAVDELADEAVHVASAFQLAGFRGVIGTLWPIADGAAAALAADCYERLARNWDDPAFAVHEAVRRRREAAPLLVRDWAGLVHVGV</sequence>
<keyword evidence="3" id="KW-1185">Reference proteome</keyword>
<dbReference type="Pfam" id="PF12770">
    <property type="entry name" value="CHAT"/>
    <property type="match status" value="1"/>
</dbReference>
<reference evidence="3" key="1">
    <citation type="journal article" date="2019" name="Int. J. Syst. Evol. Microbiol.">
        <title>The Global Catalogue of Microorganisms (GCM) 10K type strain sequencing project: providing services to taxonomists for standard genome sequencing and annotation.</title>
        <authorList>
            <consortium name="The Broad Institute Genomics Platform"/>
            <consortium name="The Broad Institute Genome Sequencing Center for Infectious Disease"/>
            <person name="Wu L."/>
            <person name="Ma J."/>
        </authorList>
    </citation>
    <scope>NUCLEOTIDE SEQUENCE [LARGE SCALE GENOMIC DNA]</scope>
    <source>
        <strain evidence="3">JCM 10696</strain>
    </source>
</reference>
<dbReference type="RefSeq" id="WP_344238072.1">
    <property type="nucleotide sequence ID" value="NZ_BAAAHH010000004.1"/>
</dbReference>
<accession>A0ABP4B1S8</accession>
<dbReference type="Gene3D" id="1.25.40.10">
    <property type="entry name" value="Tetratricopeptide repeat domain"/>
    <property type="match status" value="2"/>
</dbReference>
<evidence type="ECO:0000313" key="3">
    <source>
        <dbReference type="Proteomes" id="UP001500665"/>
    </source>
</evidence>
<comment type="caution">
    <text evidence="2">The sequence shown here is derived from an EMBL/GenBank/DDBJ whole genome shotgun (WGS) entry which is preliminary data.</text>
</comment>
<evidence type="ECO:0000259" key="1">
    <source>
        <dbReference type="Pfam" id="PF12770"/>
    </source>
</evidence>
<dbReference type="InterPro" id="IPR008928">
    <property type="entry name" value="6-hairpin_glycosidase_sf"/>
</dbReference>
<dbReference type="InterPro" id="IPR024983">
    <property type="entry name" value="CHAT_dom"/>
</dbReference>
<dbReference type="SUPFAM" id="SSF48208">
    <property type="entry name" value="Six-hairpin glycosidases"/>
    <property type="match status" value="1"/>
</dbReference>
<proteinExistence type="predicted"/>
<dbReference type="Proteomes" id="UP001500665">
    <property type="component" value="Unassembled WGS sequence"/>
</dbReference>
<gene>
    <name evidence="2" type="ORF">GCM10009550_14520</name>
</gene>
<name>A0ABP4B1S8_9ACTN</name>
<evidence type="ECO:0000313" key="2">
    <source>
        <dbReference type="EMBL" id="GAA0942944.1"/>
    </source>
</evidence>
<protein>
    <submittedName>
        <fullName evidence="2">CHAT domain-containing protein</fullName>
    </submittedName>
</protein>
<feature type="domain" description="CHAT" evidence="1">
    <location>
        <begin position="1211"/>
        <end position="1486"/>
    </location>
</feature>
<dbReference type="EMBL" id="BAAAHH010000004">
    <property type="protein sequence ID" value="GAA0942944.1"/>
    <property type="molecule type" value="Genomic_DNA"/>
</dbReference>
<dbReference type="InterPro" id="IPR011990">
    <property type="entry name" value="TPR-like_helical_dom_sf"/>
</dbReference>
<organism evidence="2 3">
    <name type="scientific">Actinocorallia libanotica</name>
    <dbReference type="NCBI Taxonomy" id="46162"/>
    <lineage>
        <taxon>Bacteria</taxon>
        <taxon>Bacillati</taxon>
        <taxon>Actinomycetota</taxon>
        <taxon>Actinomycetes</taxon>
        <taxon>Streptosporangiales</taxon>
        <taxon>Thermomonosporaceae</taxon>
        <taxon>Actinocorallia</taxon>
    </lineage>
</organism>